<dbReference type="EMBL" id="JAHRHJ020000007">
    <property type="protein sequence ID" value="KAH9309091.1"/>
    <property type="molecule type" value="Genomic_DNA"/>
</dbReference>
<name>A0AA38FR13_TAXCH</name>
<gene>
    <name evidence="1" type="ORF">KI387_037002</name>
</gene>
<feature type="non-terminal residue" evidence="1">
    <location>
        <position position="1"/>
    </location>
</feature>
<sequence>FKLTDESMSPWCKLPSTFMTQYFQVGVNIFKESKKLKLNLGSLDQDHREMRRTLVYPNKHAYVEKYVSHEVQM</sequence>
<protein>
    <submittedName>
        <fullName evidence="1">Uncharacterized protein</fullName>
    </submittedName>
</protein>
<dbReference type="AlphaFoldDB" id="A0AA38FR13"/>
<comment type="caution">
    <text evidence="1">The sequence shown here is derived from an EMBL/GenBank/DDBJ whole genome shotgun (WGS) entry which is preliminary data.</text>
</comment>
<evidence type="ECO:0000313" key="2">
    <source>
        <dbReference type="Proteomes" id="UP000824469"/>
    </source>
</evidence>
<evidence type="ECO:0000313" key="1">
    <source>
        <dbReference type="EMBL" id="KAH9309091.1"/>
    </source>
</evidence>
<dbReference type="Proteomes" id="UP000824469">
    <property type="component" value="Unassembled WGS sequence"/>
</dbReference>
<organism evidence="1 2">
    <name type="scientific">Taxus chinensis</name>
    <name type="common">Chinese yew</name>
    <name type="synonym">Taxus wallichiana var. chinensis</name>
    <dbReference type="NCBI Taxonomy" id="29808"/>
    <lineage>
        <taxon>Eukaryota</taxon>
        <taxon>Viridiplantae</taxon>
        <taxon>Streptophyta</taxon>
        <taxon>Embryophyta</taxon>
        <taxon>Tracheophyta</taxon>
        <taxon>Spermatophyta</taxon>
        <taxon>Pinopsida</taxon>
        <taxon>Pinidae</taxon>
        <taxon>Conifers II</taxon>
        <taxon>Cupressales</taxon>
        <taxon>Taxaceae</taxon>
        <taxon>Taxus</taxon>
    </lineage>
</organism>
<reference evidence="1 2" key="1">
    <citation type="journal article" date="2021" name="Nat. Plants">
        <title>The Taxus genome provides insights into paclitaxel biosynthesis.</title>
        <authorList>
            <person name="Xiong X."/>
            <person name="Gou J."/>
            <person name="Liao Q."/>
            <person name="Li Y."/>
            <person name="Zhou Q."/>
            <person name="Bi G."/>
            <person name="Li C."/>
            <person name="Du R."/>
            <person name="Wang X."/>
            <person name="Sun T."/>
            <person name="Guo L."/>
            <person name="Liang H."/>
            <person name="Lu P."/>
            <person name="Wu Y."/>
            <person name="Zhang Z."/>
            <person name="Ro D.K."/>
            <person name="Shang Y."/>
            <person name="Huang S."/>
            <person name="Yan J."/>
        </authorList>
    </citation>
    <scope>NUCLEOTIDE SEQUENCE [LARGE SCALE GENOMIC DNA]</scope>
    <source>
        <strain evidence="1">Ta-2019</strain>
    </source>
</reference>
<keyword evidence="2" id="KW-1185">Reference proteome</keyword>
<feature type="non-terminal residue" evidence="1">
    <location>
        <position position="73"/>
    </location>
</feature>
<proteinExistence type="predicted"/>
<accession>A0AA38FR13</accession>